<dbReference type="Proteomes" id="UP000831817">
    <property type="component" value="Chromosome"/>
</dbReference>
<protein>
    <submittedName>
        <fullName evidence="2">Molybdopterin biosynthesis protein MoeB</fullName>
    </submittedName>
</protein>
<gene>
    <name evidence="2" type="ORF">MTTB_14950</name>
</gene>
<keyword evidence="3" id="KW-1185">Reference proteome</keyword>
<dbReference type="InterPro" id="IPR045886">
    <property type="entry name" value="ThiF/MoeB/HesA"/>
</dbReference>
<dbReference type="EMBL" id="AP025698">
    <property type="protein sequence ID" value="BDH80116.1"/>
    <property type="molecule type" value="Genomic_DNA"/>
</dbReference>
<dbReference type="InterPro" id="IPR035985">
    <property type="entry name" value="Ubiquitin-activating_enz"/>
</dbReference>
<dbReference type="Pfam" id="PF00899">
    <property type="entry name" value="ThiF"/>
    <property type="match status" value="1"/>
</dbReference>
<organism evidence="2 3">
    <name type="scientific">Methanothermobacter tenebrarum</name>
    <dbReference type="NCBI Taxonomy" id="680118"/>
    <lineage>
        <taxon>Archaea</taxon>
        <taxon>Methanobacteriati</taxon>
        <taxon>Methanobacteriota</taxon>
        <taxon>Methanomada group</taxon>
        <taxon>Methanobacteria</taxon>
        <taxon>Methanobacteriales</taxon>
        <taxon>Methanobacteriaceae</taxon>
        <taxon>Methanothermobacter</taxon>
    </lineage>
</organism>
<dbReference type="CDD" id="cd00757">
    <property type="entry name" value="ThiF_MoeB_HesA_family"/>
    <property type="match status" value="1"/>
</dbReference>
<reference evidence="2 3" key="1">
    <citation type="submission" date="2022-04" db="EMBL/GenBank/DDBJ databases">
        <title>Complete genome of Methanothermobacter tenebrarum strain RMAS.</title>
        <authorList>
            <person name="Nakamura K."/>
            <person name="Oshima K."/>
            <person name="Hattori M."/>
            <person name="Kamagata Y."/>
            <person name="Takamizawa K."/>
        </authorList>
    </citation>
    <scope>NUCLEOTIDE SEQUENCE [LARGE SCALE GENOMIC DNA]</scope>
    <source>
        <strain evidence="2 3">RMAS</strain>
    </source>
</reference>
<evidence type="ECO:0000313" key="3">
    <source>
        <dbReference type="Proteomes" id="UP000831817"/>
    </source>
</evidence>
<evidence type="ECO:0000313" key="2">
    <source>
        <dbReference type="EMBL" id="BDH80116.1"/>
    </source>
</evidence>
<dbReference type="Gene3D" id="3.40.50.720">
    <property type="entry name" value="NAD(P)-binding Rossmann-like Domain"/>
    <property type="match status" value="1"/>
</dbReference>
<accession>A0ABN6PH03</accession>
<dbReference type="SUPFAM" id="SSF69572">
    <property type="entry name" value="Activating enzymes of the ubiquitin-like proteins"/>
    <property type="match status" value="1"/>
</dbReference>
<dbReference type="PANTHER" id="PTHR43267">
    <property type="entry name" value="TRNA THREONYLCARBAMOYLADENOSINE DEHYDRATASE"/>
    <property type="match status" value="1"/>
</dbReference>
<evidence type="ECO:0000259" key="1">
    <source>
        <dbReference type="Pfam" id="PF00899"/>
    </source>
</evidence>
<dbReference type="RefSeq" id="WP_248564414.1">
    <property type="nucleotide sequence ID" value="NZ_AP025698.1"/>
</dbReference>
<proteinExistence type="predicted"/>
<name>A0ABN6PH03_9EURY</name>
<dbReference type="PANTHER" id="PTHR43267:SF1">
    <property type="entry name" value="TRNA THREONYLCARBAMOYLADENOSINE DEHYDRATASE"/>
    <property type="match status" value="1"/>
</dbReference>
<feature type="domain" description="THIF-type NAD/FAD binding fold" evidence="1">
    <location>
        <begin position="16"/>
        <end position="248"/>
    </location>
</feature>
<sequence>MPRRYEGLTYWEIITRQMGFLKKDEQLKLKKGKVAVIGCGGIGGAAVEMLARMGVGSLSLVDKDTFNISNINRQLMSDFHNIGKPKVAVTRERIWKINPFIETKTFNCEINEENAGTIIEGNDVVIDAMDNIIFRVIVSRECRRSKIPFIHGAVHASMGQVTVFGDGTPSYEEVFKLPSKGLRLTSEVKEKLQRLESEIPPVMGPAPNIVGCIESFEALKLLTGKGSVIWAPKLLTFDLLKDDPFKIVEL</sequence>
<dbReference type="InterPro" id="IPR000594">
    <property type="entry name" value="ThiF_NAD_FAD-bd"/>
</dbReference>
<dbReference type="GeneID" id="71966028"/>